<gene>
    <name evidence="9" type="ORF">ACAOBT_LOCUS14387</name>
</gene>
<keyword evidence="10" id="KW-1185">Reference proteome</keyword>
<evidence type="ECO:0000256" key="8">
    <source>
        <dbReference type="ARBA" id="ARBA00083752"/>
    </source>
</evidence>
<comment type="similarity">
    <text evidence="2">Belongs to the mitochondrion-specific ribosomal protein mL40 family.</text>
</comment>
<dbReference type="Pfam" id="PF09812">
    <property type="entry name" value="MRP-L28"/>
    <property type="match status" value="1"/>
</dbReference>
<dbReference type="EMBL" id="CAKOFQ010006906">
    <property type="protein sequence ID" value="CAH1981262.1"/>
    <property type="molecule type" value="Genomic_DNA"/>
</dbReference>
<comment type="subcellular location">
    <subcellularLocation>
        <location evidence="1">Mitochondrion</location>
    </subcellularLocation>
</comment>
<dbReference type="FunFam" id="6.10.250.3440:FF:000001">
    <property type="entry name" value="Mitochondrial ribosomal protein L40"/>
    <property type="match status" value="1"/>
</dbReference>
<evidence type="ECO:0000256" key="4">
    <source>
        <dbReference type="ARBA" id="ARBA00022980"/>
    </source>
</evidence>
<keyword evidence="5" id="KW-0496">Mitochondrion</keyword>
<comment type="caution">
    <text evidence="9">The sequence shown here is derived from an EMBL/GenBank/DDBJ whole genome shotgun (WGS) entry which is preliminary data.</text>
</comment>
<keyword evidence="6" id="KW-0687">Ribonucleoprotein</keyword>
<dbReference type="Proteomes" id="UP001152888">
    <property type="component" value="Unassembled WGS sequence"/>
</dbReference>
<evidence type="ECO:0000313" key="9">
    <source>
        <dbReference type="EMBL" id="CAH1981262.1"/>
    </source>
</evidence>
<accession>A0A9P0KT58</accession>
<dbReference type="AlphaFoldDB" id="A0A9P0KT58"/>
<dbReference type="InterPro" id="IPR019192">
    <property type="entry name" value="Ribosomal_mL40"/>
</dbReference>
<dbReference type="PANTHER" id="PTHR13359">
    <property type="entry name" value="39S RIBOSOMAL PROTEIN L40, MITOCHONDRIAL"/>
    <property type="match status" value="1"/>
</dbReference>
<evidence type="ECO:0000256" key="5">
    <source>
        <dbReference type="ARBA" id="ARBA00023128"/>
    </source>
</evidence>
<dbReference type="Gene3D" id="6.10.250.3440">
    <property type="match status" value="1"/>
</dbReference>
<evidence type="ECO:0000256" key="7">
    <source>
        <dbReference type="ARBA" id="ARBA00035192"/>
    </source>
</evidence>
<sequence length="204" mass="23886">MKKGNMSLLTSSTKLSRILSVPRNIILRNIALTAPNNFHASQVLLAEPLKKKKRLDPAVVRAREERKKKKIEKQIRRLEKNARQLKPIEECQLPLQVSDNVEKRQRVLPPLSSELLEKRVMLMKKWSQFKHAEHLKDLQILDKLVYNQQKALDELQKESPELYYQAIQFDFQLMNFTCQGPVETPPIVGYDVPDGDYQDKTKKW</sequence>
<dbReference type="OrthoDB" id="5977625at2759"/>
<keyword evidence="3" id="KW-0809">Transit peptide</keyword>
<evidence type="ECO:0000256" key="1">
    <source>
        <dbReference type="ARBA" id="ARBA00004173"/>
    </source>
</evidence>
<evidence type="ECO:0000256" key="3">
    <source>
        <dbReference type="ARBA" id="ARBA00022946"/>
    </source>
</evidence>
<dbReference type="PANTHER" id="PTHR13359:SF2">
    <property type="entry name" value="LARGE RIBOSOMAL SUBUNIT PROTEIN ML40"/>
    <property type="match status" value="1"/>
</dbReference>
<name>A0A9P0KT58_ACAOB</name>
<proteinExistence type="inferred from homology"/>
<keyword evidence="4" id="KW-0689">Ribosomal protein</keyword>
<organism evidence="9 10">
    <name type="scientific">Acanthoscelides obtectus</name>
    <name type="common">Bean weevil</name>
    <name type="synonym">Bruchus obtectus</name>
    <dbReference type="NCBI Taxonomy" id="200917"/>
    <lineage>
        <taxon>Eukaryota</taxon>
        <taxon>Metazoa</taxon>
        <taxon>Ecdysozoa</taxon>
        <taxon>Arthropoda</taxon>
        <taxon>Hexapoda</taxon>
        <taxon>Insecta</taxon>
        <taxon>Pterygota</taxon>
        <taxon>Neoptera</taxon>
        <taxon>Endopterygota</taxon>
        <taxon>Coleoptera</taxon>
        <taxon>Polyphaga</taxon>
        <taxon>Cucujiformia</taxon>
        <taxon>Chrysomeloidea</taxon>
        <taxon>Chrysomelidae</taxon>
        <taxon>Bruchinae</taxon>
        <taxon>Bruchini</taxon>
        <taxon>Acanthoscelides</taxon>
    </lineage>
</organism>
<evidence type="ECO:0000256" key="6">
    <source>
        <dbReference type="ARBA" id="ARBA00023274"/>
    </source>
</evidence>
<reference evidence="9" key="1">
    <citation type="submission" date="2022-03" db="EMBL/GenBank/DDBJ databases">
        <authorList>
            <person name="Sayadi A."/>
        </authorList>
    </citation>
    <scope>NUCLEOTIDE SEQUENCE</scope>
</reference>
<dbReference type="InterPro" id="IPR039145">
    <property type="entry name" value="Ribosomal_mL40_metazoa/plant"/>
</dbReference>
<dbReference type="GO" id="GO:0005762">
    <property type="term" value="C:mitochondrial large ribosomal subunit"/>
    <property type="evidence" value="ECO:0007669"/>
    <property type="project" value="InterPro"/>
</dbReference>
<protein>
    <recommendedName>
        <fullName evidence="7">Large ribosomal subunit protein mL40</fullName>
    </recommendedName>
    <alternativeName>
        <fullName evidence="8">39S ribosomal protein L40, mitochondrial</fullName>
    </alternativeName>
</protein>
<evidence type="ECO:0000256" key="2">
    <source>
        <dbReference type="ARBA" id="ARBA00009360"/>
    </source>
</evidence>
<evidence type="ECO:0000313" key="10">
    <source>
        <dbReference type="Proteomes" id="UP001152888"/>
    </source>
</evidence>